<dbReference type="PANTHER" id="PTHR47505">
    <property type="entry name" value="DNA UTILIZATION PROTEIN YHGH"/>
    <property type="match status" value="1"/>
</dbReference>
<evidence type="ECO:0000313" key="3">
    <source>
        <dbReference type="EMBL" id="RNB46551.1"/>
    </source>
</evidence>
<protein>
    <submittedName>
        <fullName evidence="3">ComF family protein</fullName>
    </submittedName>
</protein>
<dbReference type="AlphaFoldDB" id="A0A3M8A6C4"/>
<dbReference type="EMBL" id="RHHB01000032">
    <property type="protein sequence ID" value="RNB46551.1"/>
    <property type="molecule type" value="Genomic_DNA"/>
</dbReference>
<dbReference type="PANTHER" id="PTHR47505:SF1">
    <property type="entry name" value="DNA UTILIZATION PROTEIN YHGH"/>
    <property type="match status" value="1"/>
</dbReference>
<dbReference type="SUPFAM" id="SSF53271">
    <property type="entry name" value="PRTase-like"/>
    <property type="match status" value="1"/>
</dbReference>
<dbReference type="OrthoDB" id="5242900at2"/>
<sequence>MPPAAHAAPAAPPASPASVALLLRAVLARAARAVLDALAVLLPVDCAGCGAPDRSICAECRQSLAAPARRMERRGVSGWAGVAYAGPAARALRSFKDEGRTDAARTLAVPLAAAIRAALAELDPGEGAAGPVEVCTVPSTAAARRARGYAPVELLLRHCGLRPARVLRLERARADQAGLGREDRQANAAGALGAVRRLDGRRFLLVDDVVTTGATLAEASRAIRVAGGAVVAIAVLADTPLRHPDGDSKVP</sequence>
<dbReference type="CDD" id="cd06223">
    <property type="entry name" value="PRTases_typeI"/>
    <property type="match status" value="1"/>
</dbReference>
<dbReference type="Gene3D" id="3.40.50.2020">
    <property type="match status" value="1"/>
</dbReference>
<organism evidence="3 4">
    <name type="scientific">Agromyces tardus</name>
    <dbReference type="NCBI Taxonomy" id="2583849"/>
    <lineage>
        <taxon>Bacteria</taxon>
        <taxon>Bacillati</taxon>
        <taxon>Actinomycetota</taxon>
        <taxon>Actinomycetes</taxon>
        <taxon>Micrococcales</taxon>
        <taxon>Microbacteriaceae</taxon>
        <taxon>Agromyces</taxon>
    </lineage>
</organism>
<gene>
    <name evidence="3" type="ORF">EDM22_13840</name>
</gene>
<dbReference type="Pfam" id="PF00156">
    <property type="entry name" value="Pribosyltran"/>
    <property type="match status" value="1"/>
</dbReference>
<reference evidence="3 4" key="1">
    <citation type="submission" date="2018-10" db="EMBL/GenBank/DDBJ databases">
        <title>Isolation, diversity and antibacterial activity of antinobacteria from the wheat rhizosphere soil.</title>
        <authorList>
            <person name="Sun T."/>
        </authorList>
    </citation>
    <scope>NUCLEOTIDE SEQUENCE [LARGE SCALE GENOMIC DNA]</scope>
    <source>
        <strain evidence="3 4">SJ-23</strain>
    </source>
</reference>
<feature type="domain" description="Phosphoribosyltransferase" evidence="2">
    <location>
        <begin position="194"/>
        <end position="240"/>
    </location>
</feature>
<dbReference type="InterPro" id="IPR029057">
    <property type="entry name" value="PRTase-like"/>
</dbReference>
<comment type="caution">
    <text evidence="3">The sequence shown here is derived from an EMBL/GenBank/DDBJ whole genome shotgun (WGS) entry which is preliminary data.</text>
</comment>
<name>A0A3M8A6C4_9MICO</name>
<dbReference type="InterPro" id="IPR000836">
    <property type="entry name" value="PRTase_dom"/>
</dbReference>
<dbReference type="Proteomes" id="UP000275048">
    <property type="component" value="Unassembled WGS sequence"/>
</dbReference>
<dbReference type="RefSeq" id="WP_122937674.1">
    <property type="nucleotide sequence ID" value="NZ_JBHSNT010000097.1"/>
</dbReference>
<proteinExistence type="inferred from homology"/>
<dbReference type="InterPro" id="IPR051910">
    <property type="entry name" value="ComF/GntX_DNA_util-trans"/>
</dbReference>
<keyword evidence="4" id="KW-1185">Reference proteome</keyword>
<evidence type="ECO:0000313" key="4">
    <source>
        <dbReference type="Proteomes" id="UP000275048"/>
    </source>
</evidence>
<evidence type="ECO:0000256" key="1">
    <source>
        <dbReference type="ARBA" id="ARBA00008007"/>
    </source>
</evidence>
<accession>A0A3M8A6C4</accession>
<evidence type="ECO:0000259" key="2">
    <source>
        <dbReference type="Pfam" id="PF00156"/>
    </source>
</evidence>
<comment type="similarity">
    <text evidence="1">Belongs to the ComF/GntX family.</text>
</comment>